<protein>
    <recommendedName>
        <fullName evidence="4">YmcC</fullName>
    </recommendedName>
</protein>
<organism evidence="2 3">
    <name type="scientific">Oceanobacillus kapialis</name>
    <dbReference type="NCBI Taxonomy" id="481353"/>
    <lineage>
        <taxon>Bacteria</taxon>
        <taxon>Bacillati</taxon>
        <taxon>Bacillota</taxon>
        <taxon>Bacilli</taxon>
        <taxon>Bacillales</taxon>
        <taxon>Bacillaceae</taxon>
        <taxon>Oceanobacillus</taxon>
    </lineage>
</organism>
<feature type="transmembrane region" description="Helical" evidence="1">
    <location>
        <begin position="67"/>
        <end position="85"/>
    </location>
</feature>
<keyword evidence="1" id="KW-0472">Membrane</keyword>
<sequence>MNFIAWMIVACEIGFWVVIALGLFTRYVLKKDKLGLLFLALTPVIDLILLIITGLDLYRGATATVPHAIAAVYIGISIVFGKSMINWADERFRYYVTKEGEKPLKLTGLDYSMHYLKGWGKHVLSYLIGAGILVGITFLIDDPSRTEALTNVLKLWTLVLGIDLIITVSYFIWPRKKTA</sequence>
<keyword evidence="1" id="KW-1133">Transmembrane helix</keyword>
<evidence type="ECO:0008006" key="4">
    <source>
        <dbReference type="Google" id="ProtNLM"/>
    </source>
</evidence>
<feature type="transmembrane region" description="Helical" evidence="1">
    <location>
        <begin position="152"/>
        <end position="173"/>
    </location>
</feature>
<proteinExistence type="predicted"/>
<evidence type="ECO:0000256" key="1">
    <source>
        <dbReference type="SAM" id="Phobius"/>
    </source>
</evidence>
<keyword evidence="1" id="KW-0812">Transmembrane</keyword>
<evidence type="ECO:0000313" key="2">
    <source>
        <dbReference type="EMBL" id="MFD2630434.1"/>
    </source>
</evidence>
<feature type="transmembrane region" description="Helical" evidence="1">
    <location>
        <begin position="36"/>
        <end position="55"/>
    </location>
</feature>
<reference evidence="3" key="1">
    <citation type="journal article" date="2019" name="Int. J. Syst. Evol. Microbiol.">
        <title>The Global Catalogue of Microorganisms (GCM) 10K type strain sequencing project: providing services to taxonomists for standard genome sequencing and annotation.</title>
        <authorList>
            <consortium name="The Broad Institute Genomics Platform"/>
            <consortium name="The Broad Institute Genome Sequencing Center for Infectious Disease"/>
            <person name="Wu L."/>
            <person name="Ma J."/>
        </authorList>
    </citation>
    <scope>NUCLEOTIDE SEQUENCE [LARGE SCALE GENOMIC DNA]</scope>
    <source>
        <strain evidence="3">TISTR 1858</strain>
    </source>
</reference>
<comment type="caution">
    <text evidence="2">The sequence shown here is derived from an EMBL/GenBank/DDBJ whole genome shotgun (WGS) entry which is preliminary data.</text>
</comment>
<dbReference type="RefSeq" id="WP_379563688.1">
    <property type="nucleotide sequence ID" value="NZ_JBHUMX010000042.1"/>
</dbReference>
<gene>
    <name evidence="2" type="ORF">ACFSUN_16740</name>
</gene>
<name>A0ABW5Q490_9BACI</name>
<feature type="transmembrane region" description="Helical" evidence="1">
    <location>
        <begin position="123"/>
        <end position="140"/>
    </location>
</feature>
<feature type="transmembrane region" description="Helical" evidence="1">
    <location>
        <begin position="6"/>
        <end position="29"/>
    </location>
</feature>
<evidence type="ECO:0000313" key="3">
    <source>
        <dbReference type="Proteomes" id="UP001597451"/>
    </source>
</evidence>
<keyword evidence="3" id="KW-1185">Reference proteome</keyword>
<dbReference type="Proteomes" id="UP001597451">
    <property type="component" value="Unassembled WGS sequence"/>
</dbReference>
<dbReference type="EMBL" id="JBHUMX010000042">
    <property type="protein sequence ID" value="MFD2630434.1"/>
    <property type="molecule type" value="Genomic_DNA"/>
</dbReference>
<accession>A0ABW5Q490</accession>